<evidence type="ECO:0000313" key="3">
    <source>
        <dbReference type="Proteomes" id="UP000001968"/>
    </source>
</evidence>
<name>Q0AX31_SYNWW</name>
<organism evidence="2 3">
    <name type="scientific">Syntrophomonas wolfei subsp. wolfei (strain DSM 2245B / Goettingen)</name>
    <dbReference type="NCBI Taxonomy" id="335541"/>
    <lineage>
        <taxon>Bacteria</taxon>
        <taxon>Bacillati</taxon>
        <taxon>Bacillota</taxon>
        <taxon>Clostridia</taxon>
        <taxon>Eubacteriales</taxon>
        <taxon>Syntrophomonadaceae</taxon>
        <taxon>Syntrophomonas</taxon>
    </lineage>
</organism>
<dbReference type="STRING" id="335541.Swol_1416"/>
<gene>
    <name evidence="2" type="ordered locus">Swol_1416</name>
</gene>
<dbReference type="Pfam" id="PF09350">
    <property type="entry name" value="DJC28_CD"/>
    <property type="match status" value="1"/>
</dbReference>
<evidence type="ECO:0000259" key="1">
    <source>
        <dbReference type="Pfam" id="PF09350"/>
    </source>
</evidence>
<dbReference type="AlphaFoldDB" id="Q0AX31"/>
<feature type="domain" description="DnaJ homologue subfamily C member 28 conserved" evidence="1">
    <location>
        <begin position="30"/>
        <end position="96"/>
    </location>
</feature>
<accession>Q0AX31</accession>
<reference evidence="3" key="1">
    <citation type="journal article" date="2010" name="Environ. Microbiol.">
        <title>The genome of Syntrophomonas wolfei: new insights into syntrophic metabolism and biohydrogen production.</title>
        <authorList>
            <person name="Sieber J.R."/>
            <person name="Sims D.R."/>
            <person name="Han C."/>
            <person name="Kim E."/>
            <person name="Lykidis A."/>
            <person name="Lapidus A.L."/>
            <person name="McDonnald E."/>
            <person name="Rohlin L."/>
            <person name="Culley D.E."/>
            <person name="Gunsalus R."/>
            <person name="McInerney M.J."/>
        </authorList>
    </citation>
    <scope>NUCLEOTIDE SEQUENCE [LARGE SCALE GENOMIC DNA]</scope>
    <source>
        <strain evidence="3">DSM 2245B / Goettingen</strain>
    </source>
</reference>
<dbReference type="InterPro" id="IPR018961">
    <property type="entry name" value="DnaJ_homolog_subfam-C_membr-28"/>
</dbReference>
<dbReference type="HOGENOM" id="CLU_1453731_0_0_9"/>
<proteinExistence type="predicted"/>
<dbReference type="Proteomes" id="UP000001968">
    <property type="component" value="Chromosome"/>
</dbReference>
<dbReference type="PANTHER" id="PTHR39158">
    <property type="entry name" value="OS08G0560600 PROTEIN"/>
    <property type="match status" value="1"/>
</dbReference>
<dbReference type="PANTHER" id="PTHR39158:SF1">
    <property type="entry name" value="DNAJ HOMOLOG SUBFAMILY C MEMBER 28"/>
    <property type="match status" value="1"/>
</dbReference>
<sequence>MAERSIEEEIKIKAQQGKRLARYMSSTQDLVENQIRKAQERGEFNNLEGSGKPISLEENPFEPPELRMTFKILKDNDFAPYWIELGKEIDHEIDKFWKEVEYFKRYTAIFYSQGHSSPAERRFESKKAHFYSESRFTLQRIDKKISDYNLHCPFFRMGRPNMKIDDEIYKVISSVEKLIEELKHNPNKQ</sequence>
<keyword evidence="3" id="KW-1185">Reference proteome</keyword>
<protein>
    <submittedName>
        <fullName evidence="2">Expressed protein</fullName>
    </submittedName>
</protein>
<evidence type="ECO:0000313" key="2">
    <source>
        <dbReference type="EMBL" id="ABI68723.1"/>
    </source>
</evidence>
<dbReference type="InterPro" id="IPR052573">
    <property type="entry name" value="DnaJ_C_subfamily_28"/>
</dbReference>
<dbReference type="RefSeq" id="WP_011640822.1">
    <property type="nucleotide sequence ID" value="NC_008346.1"/>
</dbReference>
<dbReference type="KEGG" id="swo:Swol_1416"/>
<dbReference type="EMBL" id="CP000448">
    <property type="protein sequence ID" value="ABI68723.1"/>
    <property type="molecule type" value="Genomic_DNA"/>
</dbReference>
<dbReference type="eggNOG" id="ENOG5032BW3">
    <property type="taxonomic scope" value="Bacteria"/>
</dbReference>